<protein>
    <recommendedName>
        <fullName evidence="1">2-oxoglutarate dehydrogenase E1 component N-terminal domain-containing protein</fullName>
    </recommendedName>
</protein>
<dbReference type="Proteomes" id="UP000005408">
    <property type="component" value="Unassembled WGS sequence"/>
</dbReference>
<sequence>MYRVKTFISGLSKPQTLGILLQRTCASVQTLSDRAQTTHSFLNGSSSVYTEHMYEAWLQDPSSVHKVIHVFKMGFGYIHLNDVKISSSCVVIPTNCQQNKLCWVFFLKILLLKLKEYVIKRYTLRREICSTFSAIFISEMTGSC</sequence>
<dbReference type="EnsemblMetazoa" id="G1020.26">
    <property type="protein sequence ID" value="G1020.26:cds"/>
    <property type="gene ID" value="G1020"/>
</dbReference>
<feature type="domain" description="2-oxoglutarate dehydrogenase E1 component N-terminal" evidence="1">
    <location>
        <begin position="40"/>
        <end position="66"/>
    </location>
</feature>
<organism evidence="2 3">
    <name type="scientific">Magallana gigas</name>
    <name type="common">Pacific oyster</name>
    <name type="synonym">Crassostrea gigas</name>
    <dbReference type="NCBI Taxonomy" id="29159"/>
    <lineage>
        <taxon>Eukaryota</taxon>
        <taxon>Metazoa</taxon>
        <taxon>Spiralia</taxon>
        <taxon>Lophotrochozoa</taxon>
        <taxon>Mollusca</taxon>
        <taxon>Bivalvia</taxon>
        <taxon>Autobranchia</taxon>
        <taxon>Pteriomorphia</taxon>
        <taxon>Ostreida</taxon>
        <taxon>Ostreoidea</taxon>
        <taxon>Ostreidae</taxon>
        <taxon>Magallana</taxon>
    </lineage>
</organism>
<dbReference type="AlphaFoldDB" id="A0A8W8HMI6"/>
<proteinExistence type="predicted"/>
<dbReference type="InterPro" id="IPR032106">
    <property type="entry name" value="2-oxogl_dehyd_N"/>
</dbReference>
<dbReference type="Pfam" id="PF16078">
    <property type="entry name" value="2-oxogl_dehyd_N"/>
    <property type="match status" value="1"/>
</dbReference>
<evidence type="ECO:0000313" key="2">
    <source>
        <dbReference type="EnsemblMetazoa" id="G1020.26:cds"/>
    </source>
</evidence>
<evidence type="ECO:0000259" key="1">
    <source>
        <dbReference type="Pfam" id="PF16078"/>
    </source>
</evidence>
<name>A0A8W8HMI6_MAGGI</name>
<evidence type="ECO:0000313" key="3">
    <source>
        <dbReference type="Proteomes" id="UP000005408"/>
    </source>
</evidence>
<accession>A0A8W8HMI6</accession>
<keyword evidence="3" id="KW-1185">Reference proteome</keyword>
<reference evidence="2" key="1">
    <citation type="submission" date="2022-08" db="UniProtKB">
        <authorList>
            <consortium name="EnsemblMetazoa"/>
        </authorList>
    </citation>
    <scope>IDENTIFICATION</scope>
    <source>
        <strain evidence="2">05x7-T-G4-1.051#20</strain>
    </source>
</reference>